<feature type="non-terminal residue" evidence="2">
    <location>
        <position position="1"/>
    </location>
</feature>
<proteinExistence type="predicted"/>
<reference evidence="2" key="1">
    <citation type="submission" date="2014-12" db="EMBL/GenBank/DDBJ databases">
        <title>Insight into the proteome of Arion vulgaris.</title>
        <authorList>
            <person name="Aradska J."/>
            <person name="Bulat T."/>
            <person name="Smidak R."/>
            <person name="Sarate P."/>
            <person name="Gangsoo J."/>
            <person name="Sialana F."/>
            <person name="Bilban M."/>
            <person name="Lubec G."/>
        </authorList>
    </citation>
    <scope>NUCLEOTIDE SEQUENCE</scope>
    <source>
        <tissue evidence="2">Skin</tissue>
    </source>
</reference>
<organism evidence="2">
    <name type="scientific">Arion vulgaris</name>
    <dbReference type="NCBI Taxonomy" id="1028688"/>
    <lineage>
        <taxon>Eukaryota</taxon>
        <taxon>Metazoa</taxon>
        <taxon>Spiralia</taxon>
        <taxon>Lophotrochozoa</taxon>
        <taxon>Mollusca</taxon>
        <taxon>Gastropoda</taxon>
        <taxon>Heterobranchia</taxon>
        <taxon>Euthyneura</taxon>
        <taxon>Panpulmonata</taxon>
        <taxon>Eupulmonata</taxon>
        <taxon>Stylommatophora</taxon>
        <taxon>Helicina</taxon>
        <taxon>Arionoidea</taxon>
        <taxon>Arionidae</taxon>
        <taxon>Arion</taxon>
    </lineage>
</organism>
<dbReference type="AlphaFoldDB" id="A0A0B6Y1P1"/>
<name>A0A0B6Y1P1_9EUPU</name>
<feature type="compositionally biased region" description="Polar residues" evidence="1">
    <location>
        <begin position="23"/>
        <end position="39"/>
    </location>
</feature>
<evidence type="ECO:0000313" key="2">
    <source>
        <dbReference type="EMBL" id="CEK50054.1"/>
    </source>
</evidence>
<accession>A0A0B6Y1P1</accession>
<evidence type="ECO:0000256" key="1">
    <source>
        <dbReference type="SAM" id="MobiDB-lite"/>
    </source>
</evidence>
<sequence>PLRLSPDIFKVCASPGRTICPGTRTSSRPVSEASETNRVQFDFESDNEDDNISRRDGINSSSCRITAPPKTTCEHFEIPDSFMGLPLPVLSHDSDDGDDEDVFHKNEDVLKNWGVMSAPQIQRSRNNFT</sequence>
<protein>
    <submittedName>
        <fullName evidence="2">Uncharacterized protein</fullName>
    </submittedName>
</protein>
<gene>
    <name evidence="2" type="primary">ORF9737</name>
</gene>
<feature type="non-terminal residue" evidence="2">
    <location>
        <position position="129"/>
    </location>
</feature>
<feature type="region of interest" description="Disordered" evidence="1">
    <location>
        <begin position="20"/>
        <end position="63"/>
    </location>
</feature>
<dbReference type="EMBL" id="HACG01003189">
    <property type="protein sequence ID" value="CEK50054.1"/>
    <property type="molecule type" value="Transcribed_RNA"/>
</dbReference>